<evidence type="ECO:0000313" key="1">
    <source>
        <dbReference type="EMBL" id="KZS15511.1"/>
    </source>
</evidence>
<evidence type="ECO:0000313" key="2">
    <source>
        <dbReference type="Proteomes" id="UP000076858"/>
    </source>
</evidence>
<name>A0A164YR86_9CRUS</name>
<reference evidence="1 2" key="1">
    <citation type="submission" date="2016-03" db="EMBL/GenBank/DDBJ databases">
        <title>EvidentialGene: Evidence-directed Construction of Genes on Genomes.</title>
        <authorList>
            <person name="Gilbert D.G."/>
            <person name="Choi J.-H."/>
            <person name="Mockaitis K."/>
            <person name="Colbourne J."/>
            <person name="Pfrender M."/>
        </authorList>
    </citation>
    <scope>NUCLEOTIDE SEQUENCE [LARGE SCALE GENOMIC DNA]</scope>
    <source>
        <strain evidence="1 2">Xinb3</strain>
        <tissue evidence="1">Complete organism</tissue>
    </source>
</reference>
<accession>A0A164YR86</accession>
<comment type="caution">
    <text evidence="1">The sequence shown here is derived from an EMBL/GenBank/DDBJ whole genome shotgun (WGS) entry which is preliminary data.</text>
</comment>
<protein>
    <submittedName>
        <fullName evidence="1">Uncharacterized protein</fullName>
    </submittedName>
</protein>
<dbReference type="EMBL" id="LRGB01000868">
    <property type="protein sequence ID" value="KZS15511.1"/>
    <property type="molecule type" value="Genomic_DNA"/>
</dbReference>
<dbReference type="AlphaFoldDB" id="A0A164YR86"/>
<proteinExistence type="predicted"/>
<dbReference type="Proteomes" id="UP000076858">
    <property type="component" value="Unassembled WGS sequence"/>
</dbReference>
<keyword evidence="2" id="KW-1185">Reference proteome</keyword>
<gene>
    <name evidence="1" type="ORF">APZ42_018694</name>
</gene>
<organism evidence="1 2">
    <name type="scientific">Daphnia magna</name>
    <dbReference type="NCBI Taxonomy" id="35525"/>
    <lineage>
        <taxon>Eukaryota</taxon>
        <taxon>Metazoa</taxon>
        <taxon>Ecdysozoa</taxon>
        <taxon>Arthropoda</taxon>
        <taxon>Crustacea</taxon>
        <taxon>Branchiopoda</taxon>
        <taxon>Diplostraca</taxon>
        <taxon>Cladocera</taxon>
        <taxon>Anomopoda</taxon>
        <taxon>Daphniidae</taxon>
        <taxon>Daphnia</taxon>
    </lineage>
</organism>
<sequence length="80" mass="9251">MDCTSMPSGVIVIDICQNLMLAVFLTMDRFTVFVKFLIFKDSCKTELHTTCLLMNDVDRPHIFLRFLPIDGVIFPKNHEN</sequence>